<organism evidence="1 2">
    <name type="scientific">Candidatus Acidianus copahuensis</name>
    <dbReference type="NCBI Taxonomy" id="1160895"/>
    <lineage>
        <taxon>Archaea</taxon>
        <taxon>Thermoproteota</taxon>
        <taxon>Thermoprotei</taxon>
        <taxon>Sulfolobales</taxon>
        <taxon>Sulfolobaceae</taxon>
        <taxon>Acidianus</taxon>
    </lineage>
</organism>
<dbReference type="EMBL" id="JFZT01000045">
    <property type="protein sequence ID" value="EZQ04768.1"/>
    <property type="molecule type" value="Genomic_DNA"/>
</dbReference>
<accession>A0A031LPQ0</accession>
<gene>
    <name evidence="1" type="ORF">CM19_08585</name>
</gene>
<evidence type="ECO:0000313" key="1">
    <source>
        <dbReference type="EMBL" id="EZQ04768.1"/>
    </source>
</evidence>
<keyword evidence="2" id="KW-1185">Reference proteome</keyword>
<sequence length="284" mass="32327">MDVVLGGGITGVTVAIRHNSLLIDQQPQLGGLYSTEDLGIHVTLLPPIVRNPSVISDYELEFKEIDYTLTIEKESRLKDKICPECDSLPAWLNFDSRLYLVKNLQKYINSVSSKVRLIRAYVKEIKDNLIITNKQALKFDTAYVTILNESMERNKANSIDCLLTIILNKRNNSDTNWKIYINGSSGISFSHIITVPEEDVNVNYVYSFFSKKLIDTERVFGDLKRLKILDLNSIIGYRSHVIKNSILYGESQKLTKNGKIRYCGRLGEWKNLTLEEALISAQNC</sequence>
<dbReference type="AlphaFoldDB" id="A0A031LPQ0"/>
<reference evidence="1 2" key="1">
    <citation type="submission" date="2014-03" db="EMBL/GenBank/DDBJ databases">
        <title>Draft genome sequence of the novel thermoacidophilic archaea Acidianus copahuensis ALE1 strain, isolated from Copahue volcanic area in Neuquen Argentina.</title>
        <authorList>
            <person name="Urbieta M.S."/>
            <person name="Rascovan N."/>
            <person name="Castro C."/>
            <person name="Revale S."/>
            <person name="Giaveno M.A."/>
            <person name="Vazquez M.P."/>
            <person name="Donati E.R."/>
        </authorList>
    </citation>
    <scope>NUCLEOTIDE SEQUENCE [LARGE SCALE GENOMIC DNA]</scope>
    <source>
        <strain evidence="1 2">ALE1</strain>
    </source>
</reference>
<name>A0A031LPQ0_9CREN</name>
<proteinExistence type="predicted"/>
<protein>
    <recommendedName>
        <fullName evidence="3">FAD-dependent oxidoreductase</fullName>
    </recommendedName>
</protein>
<comment type="caution">
    <text evidence="1">The sequence shown here is derived from an EMBL/GenBank/DDBJ whole genome shotgun (WGS) entry which is preliminary data.</text>
</comment>
<evidence type="ECO:0008006" key="3">
    <source>
        <dbReference type="Google" id="ProtNLM"/>
    </source>
</evidence>
<dbReference type="Proteomes" id="UP000024332">
    <property type="component" value="Unassembled WGS sequence"/>
</dbReference>
<dbReference type="RefSeq" id="WP_048099946.1">
    <property type="nucleotide sequence ID" value="NZ_JFZT01000045.1"/>
</dbReference>
<dbReference type="OrthoDB" id="36755at2157"/>
<evidence type="ECO:0000313" key="2">
    <source>
        <dbReference type="Proteomes" id="UP000024332"/>
    </source>
</evidence>